<keyword evidence="3" id="KW-1185">Reference proteome</keyword>
<sequence length="243" mass="25948">MNVMLIAGFWLDGSSWSRQVAALEAAGHTVFTPTLPGFTPGESSDVGLSDQIDAIIDLIDHQEGPVALVGHSGGAFVAWGAADARPDRIARVIFVDAVPPSNGMAINPDLPVENGTVPFPRDHGAFFDDSEFQGFSAGELAEFIAAAIPVPARVASDPIRLTNERRWEVPVTVLATSFPCDQITQLMESGHPMTAELMAIRQLEIIDLPTGHWPQLTEPEETSSALAEALEETGSIEAASFDF</sequence>
<dbReference type="RefSeq" id="WP_165134330.1">
    <property type="nucleotide sequence ID" value="NZ_CP049253.1"/>
</dbReference>
<organism evidence="2 3">
    <name type="scientific">Microbacterium amylolyticum</name>
    <dbReference type="NCBI Taxonomy" id="936337"/>
    <lineage>
        <taxon>Bacteria</taxon>
        <taxon>Bacillati</taxon>
        <taxon>Actinomycetota</taxon>
        <taxon>Actinomycetes</taxon>
        <taxon>Micrococcales</taxon>
        <taxon>Microbacteriaceae</taxon>
        <taxon>Microbacterium</taxon>
    </lineage>
</organism>
<dbReference type="Proteomes" id="UP001519362">
    <property type="component" value="Unassembled WGS sequence"/>
</dbReference>
<evidence type="ECO:0000313" key="3">
    <source>
        <dbReference type="Proteomes" id="UP001519362"/>
    </source>
</evidence>
<protein>
    <submittedName>
        <fullName evidence="2">Pimeloyl-ACP methyl ester carboxylesterase</fullName>
    </submittedName>
</protein>
<dbReference type="EMBL" id="JAGIOL010000001">
    <property type="protein sequence ID" value="MBP2437298.1"/>
    <property type="molecule type" value="Genomic_DNA"/>
</dbReference>
<dbReference type="PANTHER" id="PTHR43194:SF5">
    <property type="entry name" value="PIMELOYL-[ACYL-CARRIER PROTEIN] METHYL ESTER ESTERASE"/>
    <property type="match status" value="1"/>
</dbReference>
<gene>
    <name evidence="2" type="ORF">JOF34_001884</name>
</gene>
<dbReference type="PANTHER" id="PTHR43194">
    <property type="entry name" value="HYDROLASE ALPHA/BETA FOLD FAMILY"/>
    <property type="match status" value="1"/>
</dbReference>
<evidence type="ECO:0000259" key="1">
    <source>
        <dbReference type="Pfam" id="PF12697"/>
    </source>
</evidence>
<dbReference type="InterPro" id="IPR029058">
    <property type="entry name" value="AB_hydrolase_fold"/>
</dbReference>
<name>A0ABS4ZJT5_9MICO</name>
<proteinExistence type="predicted"/>
<dbReference type="Pfam" id="PF12697">
    <property type="entry name" value="Abhydrolase_6"/>
    <property type="match status" value="1"/>
</dbReference>
<dbReference type="InterPro" id="IPR050228">
    <property type="entry name" value="Carboxylesterase_BioH"/>
</dbReference>
<feature type="domain" description="AB hydrolase-1" evidence="1">
    <location>
        <begin position="4"/>
        <end position="223"/>
    </location>
</feature>
<reference evidence="2 3" key="1">
    <citation type="submission" date="2021-03" db="EMBL/GenBank/DDBJ databases">
        <title>Sequencing the genomes of 1000 actinobacteria strains.</title>
        <authorList>
            <person name="Klenk H.-P."/>
        </authorList>
    </citation>
    <scope>NUCLEOTIDE SEQUENCE [LARGE SCALE GENOMIC DNA]</scope>
    <source>
        <strain evidence="2 3">DSM 24221</strain>
    </source>
</reference>
<evidence type="ECO:0000313" key="2">
    <source>
        <dbReference type="EMBL" id="MBP2437298.1"/>
    </source>
</evidence>
<dbReference type="InterPro" id="IPR000073">
    <property type="entry name" value="AB_hydrolase_1"/>
</dbReference>
<accession>A0ABS4ZJT5</accession>
<dbReference type="Gene3D" id="3.40.50.1820">
    <property type="entry name" value="alpha/beta hydrolase"/>
    <property type="match status" value="1"/>
</dbReference>
<comment type="caution">
    <text evidence="2">The sequence shown here is derived from an EMBL/GenBank/DDBJ whole genome shotgun (WGS) entry which is preliminary data.</text>
</comment>
<dbReference type="SUPFAM" id="SSF53474">
    <property type="entry name" value="alpha/beta-Hydrolases"/>
    <property type="match status" value="1"/>
</dbReference>